<evidence type="ECO:0000259" key="8">
    <source>
        <dbReference type="Pfam" id="PF11597"/>
    </source>
</evidence>
<dbReference type="Proteomes" id="UP000271162">
    <property type="component" value="Unassembled WGS sequence"/>
</dbReference>
<dbReference type="WBParaSite" id="NBR_0001836301-mRNA-1">
    <property type="protein sequence ID" value="NBR_0001836301-mRNA-1"/>
    <property type="gene ID" value="NBR_0001836301"/>
</dbReference>
<evidence type="ECO:0000256" key="6">
    <source>
        <dbReference type="ARBA" id="ARBA00023163"/>
    </source>
</evidence>
<evidence type="ECO:0000256" key="2">
    <source>
        <dbReference type="ARBA" id="ARBA00009354"/>
    </source>
</evidence>
<evidence type="ECO:0000313" key="10">
    <source>
        <dbReference type="Proteomes" id="UP000271162"/>
    </source>
</evidence>
<evidence type="ECO:0000313" key="9">
    <source>
        <dbReference type="EMBL" id="VDL82089.1"/>
    </source>
</evidence>
<dbReference type="InterPro" id="IPR051139">
    <property type="entry name" value="Mediator_complx_sub13"/>
</dbReference>
<dbReference type="PANTHER" id="PTHR48249:SF3">
    <property type="entry name" value="MEDIATOR OF RNA POLYMERASE II TRANSCRIPTION SUBUNIT 13"/>
    <property type="match status" value="1"/>
</dbReference>
<dbReference type="GO" id="GO:0045944">
    <property type="term" value="P:positive regulation of transcription by RNA polymerase II"/>
    <property type="evidence" value="ECO:0007669"/>
    <property type="project" value="TreeGrafter"/>
</dbReference>
<dbReference type="OMA" id="WHRYSSI"/>
<keyword evidence="10" id="KW-1185">Reference proteome</keyword>
<sequence length="269" mass="30631">MAINGGSLEDCFSNVYALTELNGLKWRCFLTPSNSPRGVPVQSDPILKAYGRCLRDGLLCTWRRKPLQMSSQPEPLPLPSFTNEISKELWLFWYSNDPPEKLSVNTSHLDADENGVGTASNGINYEVRVLLFQALHTMIERSMAEDGFVRFGRWFTRPLREPLPGRQHLLPRYILATNVQFFVHGGNTVCMTVNAQRQPPLLRLSKRHLESGRRVQVVVGPWSLHAVLLPLGTEVGRNQPNAEKQWEEWKEFVAPLVRDVDEAEEENQV</sequence>
<reference evidence="9 10" key="2">
    <citation type="submission" date="2018-11" db="EMBL/GenBank/DDBJ databases">
        <authorList>
            <consortium name="Pathogen Informatics"/>
        </authorList>
    </citation>
    <scope>NUCLEOTIDE SEQUENCE [LARGE SCALE GENOMIC DNA]</scope>
</reference>
<reference evidence="11" key="1">
    <citation type="submission" date="2017-02" db="UniProtKB">
        <authorList>
            <consortium name="WormBaseParasite"/>
        </authorList>
    </citation>
    <scope>IDENTIFICATION</scope>
</reference>
<protein>
    <recommendedName>
        <fullName evidence="3">Mediator of RNA polymerase II transcription subunit 13</fullName>
    </recommendedName>
</protein>
<evidence type="ECO:0000256" key="7">
    <source>
        <dbReference type="ARBA" id="ARBA00023242"/>
    </source>
</evidence>
<comment type="similarity">
    <text evidence="2">Belongs to the Mediator complex subunit 13 family.</text>
</comment>
<evidence type="ECO:0000256" key="1">
    <source>
        <dbReference type="ARBA" id="ARBA00004123"/>
    </source>
</evidence>
<evidence type="ECO:0000256" key="3">
    <source>
        <dbReference type="ARBA" id="ARBA00019618"/>
    </source>
</evidence>
<keyword evidence="4" id="KW-0678">Repressor</keyword>
<dbReference type="InterPro" id="IPR021643">
    <property type="entry name" value="Mediator_Med13_N"/>
</dbReference>
<keyword evidence="7" id="KW-0539">Nucleus</keyword>
<dbReference type="EMBL" id="UYSL01023360">
    <property type="protein sequence ID" value="VDL82089.1"/>
    <property type="molecule type" value="Genomic_DNA"/>
</dbReference>
<dbReference type="GO" id="GO:0003713">
    <property type="term" value="F:transcription coactivator activity"/>
    <property type="evidence" value="ECO:0007669"/>
    <property type="project" value="TreeGrafter"/>
</dbReference>
<keyword evidence="6" id="KW-0804">Transcription</keyword>
<gene>
    <name evidence="9" type="ORF">NBR_LOCUS18364</name>
</gene>
<evidence type="ECO:0000313" key="11">
    <source>
        <dbReference type="WBParaSite" id="NBR_0001836301-mRNA-1"/>
    </source>
</evidence>
<dbReference type="PANTHER" id="PTHR48249">
    <property type="entry name" value="MEDIATOR OF RNA POLYMERASE II TRANSCRIPTION SUBUNIT 13"/>
    <property type="match status" value="1"/>
</dbReference>
<organism evidence="11">
    <name type="scientific">Nippostrongylus brasiliensis</name>
    <name type="common">Rat hookworm</name>
    <dbReference type="NCBI Taxonomy" id="27835"/>
    <lineage>
        <taxon>Eukaryota</taxon>
        <taxon>Metazoa</taxon>
        <taxon>Ecdysozoa</taxon>
        <taxon>Nematoda</taxon>
        <taxon>Chromadorea</taxon>
        <taxon>Rhabditida</taxon>
        <taxon>Rhabditina</taxon>
        <taxon>Rhabditomorpha</taxon>
        <taxon>Strongyloidea</taxon>
        <taxon>Heligmosomidae</taxon>
        <taxon>Nippostrongylus</taxon>
    </lineage>
</organism>
<dbReference type="AlphaFoldDB" id="A0A0N4YMG8"/>
<dbReference type="Pfam" id="PF11597">
    <property type="entry name" value="Med13_N"/>
    <property type="match status" value="1"/>
</dbReference>
<keyword evidence="5" id="KW-0805">Transcription regulation</keyword>
<proteinExistence type="inferred from homology"/>
<dbReference type="GO" id="GO:0016592">
    <property type="term" value="C:mediator complex"/>
    <property type="evidence" value="ECO:0007669"/>
    <property type="project" value="TreeGrafter"/>
</dbReference>
<feature type="domain" description="Mediator complex subunit Med13 N-terminal" evidence="8">
    <location>
        <begin position="7"/>
        <end position="231"/>
    </location>
</feature>
<name>A0A0N4YMG8_NIPBR</name>
<comment type="subcellular location">
    <subcellularLocation>
        <location evidence="1">Nucleus</location>
    </subcellularLocation>
</comment>
<dbReference type="STRING" id="27835.A0A0N4YMG8"/>
<evidence type="ECO:0000256" key="4">
    <source>
        <dbReference type="ARBA" id="ARBA00022491"/>
    </source>
</evidence>
<evidence type="ECO:0000256" key="5">
    <source>
        <dbReference type="ARBA" id="ARBA00023015"/>
    </source>
</evidence>
<accession>A0A0N4YMG8</accession>